<organism evidence="1">
    <name type="scientific">Trepomonas sp. PC1</name>
    <dbReference type="NCBI Taxonomy" id="1076344"/>
    <lineage>
        <taxon>Eukaryota</taxon>
        <taxon>Metamonada</taxon>
        <taxon>Diplomonadida</taxon>
        <taxon>Hexamitidae</taxon>
        <taxon>Hexamitinae</taxon>
        <taxon>Trepomonas</taxon>
    </lineage>
</organism>
<sequence>NQFISEKALLFPNQKHMNNFINQLNINVADSTKQTMKFVDPYRFGLVNCCKKDISTNNDVPCCYTRSNDSIVVAFQSGVVLQFDKNYKQIQQHVTQQTKIDLILFQDEPKTIILALKTGEIQIHQYVGMAKKNWKVVHTVMEHSQQQSAITCLQMLPSYTSSDPEFGFVSADNKGNIFLTRCTKDKFITNRLTKTDGDVQSVQLFQLNQTFGDLKPFKNQNQLFSILLLVTTSQRLQVYGISSGETFTISKLGQPLAIKGASKTASTTVIHSHKQLLIGVNFDNELVIGKFIAPSECSSKDVRLMEVCRLVVELQNIIQIHFAGDNELMLFGFDQFQIFDPFQNKIIESTNYPMMPPGIKSNAIMTRTGTMNEFIAYETGQCALVQLDQLSVQQRIDKFMLNQPLIAFELICSIGAQSQYFKNLGDLGDKNEKLDTIIQDTKYNQSIPLQSLYESVNKASIEAIESDGWLGQLITLAESLGVVEDPIIQDYINIVCSAVAYFSAYFNQYGQLLTSFNTKKIAVQGQKDAVKQLSPGHEKIKNAFTQAILLMLTKYQCPMPYNAFFFIFKYAQPDFIANNPLIASQMIINALDSKVDKYLQVLLNQEHINSWACVLPTIFLYLISYAQDKMEDLNSACQTIYDAVFSGATIAKAIKLGQINVFKAFSFFIQLIASRDQKLIQKMVYPGVKSDCGGMMQGKTEFDCKLYSFQKQLKYEELVNVPNEEFYIIPPYLAGMAFTKIYQNIGDHLFQQTFNAFITNVSNNFIVNHTVKSISNQNLTLNSLWCRFYPEGQYQALRVFLSKEIANILPATYKQSIIQQFKDFLFHSTEEQGLLKLLNPEGVVFCKTLLVFMNAEADPEFLYNIQQQMHQLQNISLPPPQPIYECQKQPFLKQLNLKPNHWSYIAQCYFNTKEQFKEQEKMSREKTSLVIKITEAEHNSIDHRQNSLWLQYLLPSLAISEYFIENCSNQAKEAFEMVLFFMQNANFRLSQFGDLLLQYANQQQNEFDATFFKVMAFEMMKLPMNSLQYLIDLQVPVQQVIKYIGVFEPISRIAIHAKLKEKDLCQVGAQMIGKAFNYIDSQLEDLNQMVELLIKTFKFMPAEVFQLTKQNSKLFSQYLLCIVMPEESQLKNADLLQLILKQIHQNKTKDMLFTDKSYSYNQKLHEEIQFDIIETLIKALDGHQVKLLLKEYKNELTSEKTAIKLTLTQDVEYGFYMLKLLGLHEQLNDILFSKFQLLSENNQDQLEHYIDTCIREHFVQVYEAPTNQKDLSNIKNYQPRLKFMKLLNVSNRLQQPFKQNCLKMLCSVYTKLMKSNDLQSMFFELFEDSTWEDAHGILDEIVKQVDIENEMIKEQANIATFDQQQICKQAVNERREGVIVDSTCRCGRSINDELEVAYFKQDQTQDGDLITIWYEEEGNKVYYFDCGHIAHHQCLKETDESKKGVIQVKKQIIKEIKKDFTQEDLNELAKRHPFVPKREVKCPDCNQ</sequence>
<accession>A0A146KG76</accession>
<reference evidence="1" key="1">
    <citation type="submission" date="2015-07" db="EMBL/GenBank/DDBJ databases">
        <title>Adaptation to a free-living lifestyle via gene acquisitions in the diplomonad Trepomonas sp. PC1.</title>
        <authorList>
            <person name="Xu F."/>
            <person name="Jerlstrom-Hultqvist J."/>
            <person name="Kolisko M."/>
            <person name="Simpson A.G.B."/>
            <person name="Roger A.J."/>
            <person name="Svard S.G."/>
            <person name="Andersson J.O."/>
        </authorList>
    </citation>
    <scope>NUCLEOTIDE SEQUENCE</scope>
    <source>
        <strain evidence="1">PC1</strain>
    </source>
</reference>
<gene>
    <name evidence="1" type="ORF">TPC1_11210</name>
</gene>
<dbReference type="SUPFAM" id="SSF50978">
    <property type="entry name" value="WD40 repeat-like"/>
    <property type="match status" value="1"/>
</dbReference>
<feature type="non-terminal residue" evidence="1">
    <location>
        <position position="1"/>
    </location>
</feature>
<dbReference type="InterPro" id="IPR036322">
    <property type="entry name" value="WD40_repeat_dom_sf"/>
</dbReference>
<protein>
    <submittedName>
        <fullName evidence="1">Uncharacterized protein</fullName>
    </submittedName>
</protein>
<name>A0A146KG76_9EUKA</name>
<dbReference type="EMBL" id="GDID01000903">
    <property type="protein sequence ID" value="JAP95703.1"/>
    <property type="molecule type" value="Transcribed_RNA"/>
</dbReference>
<proteinExistence type="predicted"/>
<evidence type="ECO:0000313" key="1">
    <source>
        <dbReference type="EMBL" id="JAP95703.1"/>
    </source>
</evidence>